<evidence type="ECO:0000313" key="3">
    <source>
        <dbReference type="EMBL" id="EEB11351.1"/>
    </source>
</evidence>
<name>E0VD95_PEDHC</name>
<sequence length="61" mass="6745">MNNEKSKSKNKKLKSMKANSGSNSNAQDENLCSDSDYYFLAAYTTAIVFTSQFLGFLVPVP</sequence>
<proteinExistence type="predicted"/>
<dbReference type="InParanoid" id="E0VD95"/>
<dbReference type="AlphaFoldDB" id="E0VD95"/>
<reference evidence="4" key="3">
    <citation type="submission" date="2021-02" db="UniProtKB">
        <authorList>
            <consortium name="EnsemblMetazoa"/>
        </authorList>
    </citation>
    <scope>IDENTIFICATION</scope>
    <source>
        <strain evidence="4">USDA</strain>
    </source>
</reference>
<dbReference type="VEuPathDB" id="VectorBase:PHUM106880"/>
<dbReference type="RefSeq" id="XP_002424089.1">
    <property type="nucleotide sequence ID" value="XM_002424044.1"/>
</dbReference>
<evidence type="ECO:0000313" key="5">
    <source>
        <dbReference type="Proteomes" id="UP000009046"/>
    </source>
</evidence>
<evidence type="ECO:0000256" key="1">
    <source>
        <dbReference type="SAM" id="MobiDB-lite"/>
    </source>
</evidence>
<dbReference type="Proteomes" id="UP000009046">
    <property type="component" value="Unassembled WGS sequence"/>
</dbReference>
<dbReference type="CTD" id="8238212"/>
<dbReference type="EMBL" id="DS235072">
    <property type="protein sequence ID" value="EEB11351.1"/>
    <property type="molecule type" value="Genomic_DNA"/>
</dbReference>
<evidence type="ECO:0000256" key="2">
    <source>
        <dbReference type="SAM" id="Phobius"/>
    </source>
</evidence>
<keyword evidence="5" id="KW-1185">Reference proteome</keyword>
<keyword evidence="2" id="KW-0812">Transmembrane</keyword>
<dbReference type="KEGG" id="phu:Phum_PHUM106880"/>
<gene>
    <name evidence="4" type="primary">8238212</name>
    <name evidence="3" type="ORF">Phum_PHUM106880</name>
</gene>
<dbReference type="GeneID" id="8238212"/>
<reference evidence="3" key="1">
    <citation type="submission" date="2007-04" db="EMBL/GenBank/DDBJ databases">
        <title>Annotation of Pediculus humanus corporis strain USDA.</title>
        <authorList>
            <person name="Kirkness E."/>
            <person name="Hannick L."/>
            <person name="Hass B."/>
            <person name="Bruggner R."/>
            <person name="Lawson D."/>
            <person name="Bidwell S."/>
            <person name="Joardar V."/>
            <person name="Caler E."/>
            <person name="Walenz B."/>
            <person name="Inman J."/>
            <person name="Schobel S."/>
            <person name="Galinsky K."/>
            <person name="Amedeo P."/>
            <person name="Strausberg R."/>
        </authorList>
    </citation>
    <scope>NUCLEOTIDE SEQUENCE</scope>
    <source>
        <strain evidence="3">USDA</strain>
    </source>
</reference>
<feature type="compositionally biased region" description="Polar residues" evidence="1">
    <location>
        <begin position="21"/>
        <end position="30"/>
    </location>
</feature>
<dbReference type="EMBL" id="AAZO01001263">
    <property type="status" value="NOT_ANNOTATED_CDS"/>
    <property type="molecule type" value="Genomic_DNA"/>
</dbReference>
<organism>
    <name type="scientific">Pediculus humanus subsp. corporis</name>
    <name type="common">Body louse</name>
    <dbReference type="NCBI Taxonomy" id="121224"/>
    <lineage>
        <taxon>Eukaryota</taxon>
        <taxon>Metazoa</taxon>
        <taxon>Ecdysozoa</taxon>
        <taxon>Arthropoda</taxon>
        <taxon>Hexapoda</taxon>
        <taxon>Insecta</taxon>
        <taxon>Pterygota</taxon>
        <taxon>Neoptera</taxon>
        <taxon>Paraneoptera</taxon>
        <taxon>Psocodea</taxon>
        <taxon>Troctomorpha</taxon>
        <taxon>Phthiraptera</taxon>
        <taxon>Anoplura</taxon>
        <taxon>Pediculidae</taxon>
        <taxon>Pediculus</taxon>
    </lineage>
</organism>
<feature type="transmembrane region" description="Helical" evidence="2">
    <location>
        <begin position="37"/>
        <end position="58"/>
    </location>
</feature>
<reference evidence="3" key="2">
    <citation type="submission" date="2007-04" db="EMBL/GenBank/DDBJ databases">
        <title>The genome of the human body louse.</title>
        <authorList>
            <consortium name="The Human Body Louse Genome Consortium"/>
            <person name="Kirkness E."/>
            <person name="Walenz B."/>
            <person name="Hass B."/>
            <person name="Bruggner R."/>
            <person name="Strausberg R."/>
        </authorList>
    </citation>
    <scope>NUCLEOTIDE SEQUENCE</scope>
    <source>
        <strain evidence="3">USDA</strain>
    </source>
</reference>
<feature type="region of interest" description="Disordered" evidence="1">
    <location>
        <begin position="1"/>
        <end position="30"/>
    </location>
</feature>
<keyword evidence="2" id="KW-1133">Transmembrane helix</keyword>
<accession>E0VD95</accession>
<dbReference type="HOGENOM" id="CLU_2925368_0_0_1"/>
<evidence type="ECO:0000313" key="4">
    <source>
        <dbReference type="EnsemblMetazoa" id="PHUM106880-PA"/>
    </source>
</evidence>
<protein>
    <submittedName>
        <fullName evidence="3 4">Uncharacterized protein</fullName>
    </submittedName>
</protein>
<dbReference type="EnsemblMetazoa" id="PHUM106880-RA">
    <property type="protein sequence ID" value="PHUM106880-PA"/>
    <property type="gene ID" value="PHUM106880"/>
</dbReference>
<keyword evidence="2" id="KW-0472">Membrane</keyword>